<evidence type="ECO:0000313" key="2">
    <source>
        <dbReference type="EMBL" id="QHU18775.1"/>
    </source>
</evidence>
<name>A0A6C0KLB5_9ZZZZ</name>
<feature type="transmembrane region" description="Helical" evidence="1">
    <location>
        <begin position="145"/>
        <end position="164"/>
    </location>
</feature>
<protein>
    <submittedName>
        <fullName evidence="2">Uncharacterized protein</fullName>
    </submittedName>
</protein>
<dbReference type="EMBL" id="MN740937">
    <property type="protein sequence ID" value="QHU18775.1"/>
    <property type="molecule type" value="Genomic_DNA"/>
</dbReference>
<keyword evidence="1" id="KW-1133">Transmembrane helix</keyword>
<dbReference type="AlphaFoldDB" id="A0A6C0KLB5"/>
<reference evidence="2" key="1">
    <citation type="journal article" date="2020" name="Nature">
        <title>Giant virus diversity and host interactions through global metagenomics.</title>
        <authorList>
            <person name="Schulz F."/>
            <person name="Roux S."/>
            <person name="Paez-Espino D."/>
            <person name="Jungbluth S."/>
            <person name="Walsh D.A."/>
            <person name="Denef V.J."/>
            <person name="McMahon K.D."/>
            <person name="Konstantinidis K.T."/>
            <person name="Eloe-Fadrosh E.A."/>
            <person name="Kyrpides N.C."/>
            <person name="Woyke T."/>
        </authorList>
    </citation>
    <scope>NUCLEOTIDE SEQUENCE</scope>
    <source>
        <strain evidence="2">GVMAG-S-3300013006-158</strain>
    </source>
</reference>
<accession>A0A6C0KLB5</accession>
<organism evidence="2">
    <name type="scientific">viral metagenome</name>
    <dbReference type="NCBI Taxonomy" id="1070528"/>
    <lineage>
        <taxon>unclassified sequences</taxon>
        <taxon>metagenomes</taxon>
        <taxon>organismal metagenomes</taxon>
    </lineage>
</organism>
<sequence length="230" mass="26269">MFSDLQQNKKDEFSDSGIGMSGVYKITDPSGIINTTDFKNAVDSKKNNQTALQAYLDSQKNNVLSEIAKQKSITFDKVYGDLTNVSNVQGSMIVLDQRTNQLDNIQKQVSSKQEQDIHNVKDNKQLAKRKVEMNEWSVENKKETLFIYSMFFMLLTVSVFLSALVSIGTISSYLCTSLVALFVIIFIIIVVYRARLTTNYRNKRYWHKRSFDEGVGKFRIPNLSLCPESE</sequence>
<proteinExistence type="predicted"/>
<evidence type="ECO:0000256" key="1">
    <source>
        <dbReference type="SAM" id="Phobius"/>
    </source>
</evidence>
<keyword evidence="1" id="KW-0812">Transmembrane</keyword>
<keyword evidence="1" id="KW-0472">Membrane</keyword>
<feature type="transmembrane region" description="Helical" evidence="1">
    <location>
        <begin position="170"/>
        <end position="194"/>
    </location>
</feature>